<dbReference type="Gene3D" id="2.40.160.10">
    <property type="entry name" value="Porin"/>
    <property type="match status" value="1"/>
</dbReference>
<proteinExistence type="predicted"/>
<dbReference type="KEGG" id="lpy:FIV34_03525"/>
<feature type="signal peptide" evidence="1">
    <location>
        <begin position="1"/>
        <end position="21"/>
    </location>
</feature>
<accession>A0A4Y5Z0Z6</accession>
<organism evidence="2 3">
    <name type="scientific">Luteibacter pinisoli</name>
    <dbReference type="NCBI Taxonomy" id="2589080"/>
    <lineage>
        <taxon>Bacteria</taxon>
        <taxon>Pseudomonadati</taxon>
        <taxon>Pseudomonadota</taxon>
        <taxon>Gammaproteobacteria</taxon>
        <taxon>Lysobacterales</taxon>
        <taxon>Rhodanobacteraceae</taxon>
        <taxon>Luteibacter</taxon>
    </lineage>
</organism>
<dbReference type="SUPFAM" id="SSF56935">
    <property type="entry name" value="Porins"/>
    <property type="match status" value="1"/>
</dbReference>
<dbReference type="InterPro" id="IPR023614">
    <property type="entry name" value="Porin_dom_sf"/>
</dbReference>
<dbReference type="AlphaFoldDB" id="A0A4Y5Z0Z6"/>
<name>A0A4Y5Z0Z6_9GAMM</name>
<dbReference type="RefSeq" id="WP_139979733.1">
    <property type="nucleotide sequence ID" value="NZ_CP041046.1"/>
</dbReference>
<evidence type="ECO:0008006" key="4">
    <source>
        <dbReference type="Google" id="ProtNLM"/>
    </source>
</evidence>
<reference evidence="2 3" key="1">
    <citation type="submission" date="2019-06" db="EMBL/GenBank/DDBJ databases">
        <title>A complete genome sequence for Luteibacter pinisoli MAH-14.</title>
        <authorList>
            <person name="Baltrus D.A."/>
        </authorList>
    </citation>
    <scope>NUCLEOTIDE SEQUENCE [LARGE SCALE GENOMIC DNA]</scope>
    <source>
        <strain evidence="2 3">MAH-14</strain>
    </source>
</reference>
<evidence type="ECO:0000256" key="1">
    <source>
        <dbReference type="SAM" id="SignalP"/>
    </source>
</evidence>
<protein>
    <recommendedName>
        <fullName evidence="4">Porin</fullName>
    </recommendedName>
</protein>
<evidence type="ECO:0000313" key="3">
    <source>
        <dbReference type="Proteomes" id="UP000316093"/>
    </source>
</evidence>
<sequence length="393" mass="43810">MTPRLVAGFLLASLATSFAAAQDVKVHAFADARLVDAPSDESFMDGGPGRTRYGDDAHGARFGAAGIVATAQVTPSIFALADVQLQRTYRNDWQVPEAYVRYRPVSLSAWRLAVKGGIYFLPISLENDGIGWTSPWTITPSAINSWVGEELRGIGGDIREEWRGESGTATFGGGLVRHNDVAGQALAVRGWSLSDVTMGYGGRLPEPDDEDRHERYAPFQSIGGRTGWYADGEWASRQGLRLRVLHFDNRADRTASRMYHGDDHLYAWRTRFWSAGAELESGPVTWIAQGMDGDTEACPPIRCFRYRFQSAFLLAGWNRGAWRPTLRYETFRTWVDGERGHALTAALNWRPLDWLRLTAEWLHVDASRAGRSDFGLGPREQGNQVQLLARLLY</sequence>
<dbReference type="EMBL" id="CP041046">
    <property type="protein sequence ID" value="QDE38335.1"/>
    <property type="molecule type" value="Genomic_DNA"/>
</dbReference>
<evidence type="ECO:0000313" key="2">
    <source>
        <dbReference type="EMBL" id="QDE38335.1"/>
    </source>
</evidence>
<keyword evidence="3" id="KW-1185">Reference proteome</keyword>
<feature type="chain" id="PRO_5021490195" description="Porin" evidence="1">
    <location>
        <begin position="22"/>
        <end position="393"/>
    </location>
</feature>
<keyword evidence="1" id="KW-0732">Signal</keyword>
<dbReference type="OrthoDB" id="7531957at2"/>
<gene>
    <name evidence="2" type="ORF">FIV34_03525</name>
</gene>
<dbReference type="Proteomes" id="UP000316093">
    <property type="component" value="Chromosome"/>
</dbReference>